<dbReference type="eggNOG" id="arCOG01402">
    <property type="taxonomic scope" value="Archaea"/>
</dbReference>
<dbReference type="PANTHER" id="PTHR34203:SF15">
    <property type="entry name" value="SLL1173 PROTEIN"/>
    <property type="match status" value="1"/>
</dbReference>
<protein>
    <recommendedName>
        <fullName evidence="2">Methyltransferase FkbM domain-containing protein</fullName>
    </recommendedName>
</protein>
<feature type="domain" description="Methyltransferase FkbM" evidence="2">
    <location>
        <begin position="22"/>
        <end position="178"/>
    </location>
</feature>
<reference evidence="3 4" key="1">
    <citation type="journal article" date="2014" name="PLoS Genet.">
        <title>Phylogenetically driven sequencing of extremely halophilic archaea reveals strategies for static and dynamic osmo-response.</title>
        <authorList>
            <person name="Becker E.A."/>
            <person name="Seitzer P.M."/>
            <person name="Tritt A."/>
            <person name="Larsen D."/>
            <person name="Krusor M."/>
            <person name="Yao A.I."/>
            <person name="Wu D."/>
            <person name="Madern D."/>
            <person name="Eisen J.A."/>
            <person name="Darling A.E."/>
            <person name="Facciotti M.T."/>
        </authorList>
    </citation>
    <scope>NUCLEOTIDE SEQUENCE [LARGE SCALE GENOMIC DNA]</scope>
    <source>
        <strain evidence="3 4">DSM 12278</strain>
    </source>
</reference>
<evidence type="ECO:0000313" key="3">
    <source>
        <dbReference type="EMBL" id="ELY97207.1"/>
    </source>
</evidence>
<evidence type="ECO:0000313" key="4">
    <source>
        <dbReference type="Proteomes" id="UP000011554"/>
    </source>
</evidence>
<name>M0AH29_NATA1</name>
<dbReference type="Proteomes" id="UP000011554">
    <property type="component" value="Unassembled WGS sequence"/>
</dbReference>
<dbReference type="OrthoDB" id="275825at2157"/>
<dbReference type="Pfam" id="PF05050">
    <property type="entry name" value="Methyltransf_21"/>
    <property type="match status" value="1"/>
</dbReference>
<sequence length="198" mass="21080">MHERQILEDYVAELRPGDIVWDAGSNVGLYASFAAEIASQSVAIEPVPSNVSALSRNLSRNDLGDDSTIIAAALGSSEGTVSVPTGSKPGENHKLSSSSGSTQVPVKRGDDLIRAADAPAPSVLAMDVEGAEADALDGLRETLADVRLAYIEVHEGLLSDYRRSVDDVIEILDETGFEISVFDERRSGNYHLKAVADR</sequence>
<accession>M0AH29</accession>
<proteinExistence type="predicted"/>
<feature type="region of interest" description="Disordered" evidence="1">
    <location>
        <begin position="78"/>
        <end position="105"/>
    </location>
</feature>
<evidence type="ECO:0000259" key="2">
    <source>
        <dbReference type="Pfam" id="PF05050"/>
    </source>
</evidence>
<keyword evidence="4" id="KW-1185">Reference proteome</keyword>
<dbReference type="RefSeq" id="WP_006111229.1">
    <property type="nucleotide sequence ID" value="NZ_AOIO01000046.1"/>
</dbReference>
<feature type="compositionally biased region" description="Polar residues" evidence="1">
    <location>
        <begin position="95"/>
        <end position="104"/>
    </location>
</feature>
<dbReference type="InterPro" id="IPR006342">
    <property type="entry name" value="FkbM_mtfrase"/>
</dbReference>
<dbReference type="InterPro" id="IPR052514">
    <property type="entry name" value="SAM-dependent_MTase"/>
</dbReference>
<organism evidence="3 4">
    <name type="scientific">Natrialba asiatica (strain ATCC 700177 / DSM 12278 / JCM 9576 / FERM P-10747 / NBRC 102637 / 172P1)</name>
    <dbReference type="NCBI Taxonomy" id="29540"/>
    <lineage>
        <taxon>Archaea</taxon>
        <taxon>Methanobacteriati</taxon>
        <taxon>Methanobacteriota</taxon>
        <taxon>Stenosarchaea group</taxon>
        <taxon>Halobacteria</taxon>
        <taxon>Halobacteriales</taxon>
        <taxon>Natrialbaceae</taxon>
        <taxon>Natrialba</taxon>
    </lineage>
</organism>
<dbReference type="EMBL" id="AOIO01000046">
    <property type="protein sequence ID" value="ELY97207.1"/>
    <property type="molecule type" value="Genomic_DNA"/>
</dbReference>
<dbReference type="SUPFAM" id="SSF53335">
    <property type="entry name" value="S-adenosyl-L-methionine-dependent methyltransferases"/>
    <property type="match status" value="1"/>
</dbReference>
<dbReference type="NCBIfam" id="TIGR01444">
    <property type="entry name" value="fkbM_fam"/>
    <property type="match status" value="1"/>
</dbReference>
<dbReference type="PANTHER" id="PTHR34203">
    <property type="entry name" value="METHYLTRANSFERASE, FKBM FAMILY PROTEIN"/>
    <property type="match status" value="1"/>
</dbReference>
<dbReference type="STRING" id="29540.C481_20606"/>
<gene>
    <name evidence="3" type="ORF">C481_20606</name>
</gene>
<dbReference type="AlphaFoldDB" id="M0AH29"/>
<dbReference type="Gene3D" id="3.40.50.150">
    <property type="entry name" value="Vaccinia Virus protein VP39"/>
    <property type="match status" value="1"/>
</dbReference>
<dbReference type="InterPro" id="IPR029063">
    <property type="entry name" value="SAM-dependent_MTases_sf"/>
</dbReference>
<comment type="caution">
    <text evidence="3">The sequence shown here is derived from an EMBL/GenBank/DDBJ whole genome shotgun (WGS) entry which is preliminary data.</text>
</comment>
<evidence type="ECO:0000256" key="1">
    <source>
        <dbReference type="SAM" id="MobiDB-lite"/>
    </source>
</evidence>